<gene>
    <name evidence="1" type="ORF">ABDB84_18995</name>
</gene>
<reference evidence="1 2" key="1">
    <citation type="journal article" date="2018" name="Int. J. Syst. Evol. Microbiol.">
        <title>Uliginosibacterium sediminicola sp. nov., isolated from freshwater sediment.</title>
        <authorList>
            <person name="Hwang W.M."/>
            <person name="Kim S.M."/>
            <person name="Kang K."/>
            <person name="Ahn T.Y."/>
        </authorList>
    </citation>
    <scope>NUCLEOTIDE SEQUENCE [LARGE SCALE GENOMIC DNA]</scope>
    <source>
        <strain evidence="1 2">M1-21</strain>
    </source>
</reference>
<proteinExistence type="predicted"/>
<name>A0ABU9Z3F3_9RHOO</name>
<accession>A0ABU9Z3F3</accession>
<comment type="caution">
    <text evidence="1">The sequence shown here is derived from an EMBL/GenBank/DDBJ whole genome shotgun (WGS) entry which is preliminary data.</text>
</comment>
<organism evidence="1 2">
    <name type="scientific">Uliginosibacterium sediminicola</name>
    <dbReference type="NCBI Taxonomy" id="2024550"/>
    <lineage>
        <taxon>Bacteria</taxon>
        <taxon>Pseudomonadati</taxon>
        <taxon>Pseudomonadota</taxon>
        <taxon>Betaproteobacteria</taxon>
        <taxon>Rhodocyclales</taxon>
        <taxon>Zoogloeaceae</taxon>
        <taxon>Uliginosibacterium</taxon>
    </lineage>
</organism>
<evidence type="ECO:0008006" key="3">
    <source>
        <dbReference type="Google" id="ProtNLM"/>
    </source>
</evidence>
<sequence>MEQQPNNEAPQGAVQLDCKVMPLRCEVRGMSWIDMQVSIGTLRFAAENHPDFWDGVSGASVPNIKVTDAQEFAKAVAQVINDEAEDGSTLLTRMLDKAIAKAVESGCEGVDHGA</sequence>
<protein>
    <recommendedName>
        <fullName evidence="3">Phage tail assembly chaperone</fullName>
    </recommendedName>
</protein>
<evidence type="ECO:0000313" key="2">
    <source>
        <dbReference type="Proteomes" id="UP001410394"/>
    </source>
</evidence>
<keyword evidence="2" id="KW-1185">Reference proteome</keyword>
<dbReference type="RefSeq" id="WP_345921359.1">
    <property type="nucleotide sequence ID" value="NZ_JBDIVE010000016.1"/>
</dbReference>
<dbReference type="Proteomes" id="UP001410394">
    <property type="component" value="Unassembled WGS sequence"/>
</dbReference>
<evidence type="ECO:0000313" key="1">
    <source>
        <dbReference type="EMBL" id="MEN3070579.1"/>
    </source>
</evidence>
<dbReference type="EMBL" id="JBDIVE010000016">
    <property type="protein sequence ID" value="MEN3070579.1"/>
    <property type="molecule type" value="Genomic_DNA"/>
</dbReference>